<name>A0A016TPI5_9BILA</name>
<evidence type="ECO:0000313" key="2">
    <source>
        <dbReference type="Proteomes" id="UP000024635"/>
    </source>
</evidence>
<keyword evidence="2" id="KW-1185">Reference proteome</keyword>
<gene>
    <name evidence="1" type="primary">Acey_s0086.g1930</name>
    <name evidence="1" type="ORF">Y032_0086g1930</name>
</gene>
<protein>
    <submittedName>
        <fullName evidence="1">Uncharacterized protein</fullName>
    </submittedName>
</protein>
<accession>A0A016TPI5</accession>
<comment type="caution">
    <text evidence="1">The sequence shown here is derived from an EMBL/GenBank/DDBJ whole genome shotgun (WGS) entry which is preliminary data.</text>
</comment>
<proteinExistence type="predicted"/>
<dbReference type="Proteomes" id="UP000024635">
    <property type="component" value="Unassembled WGS sequence"/>
</dbReference>
<sequence length="103" mass="12316">MRIRKPHTISQQNEKKNFHLSKNHIEIILQTIVARWRRLNIATKPLLVEVWRSWRQKKRKRKKKKKKKARGGTTCEVCVQVSEMENDNIEEGMTRSTRKAIPL</sequence>
<dbReference type="AlphaFoldDB" id="A0A016TPI5"/>
<reference evidence="2" key="1">
    <citation type="journal article" date="2015" name="Nat. Genet.">
        <title>The genome and transcriptome of the zoonotic hookworm Ancylostoma ceylanicum identify infection-specific gene families.</title>
        <authorList>
            <person name="Schwarz E.M."/>
            <person name="Hu Y."/>
            <person name="Antoshechkin I."/>
            <person name="Miller M.M."/>
            <person name="Sternberg P.W."/>
            <person name="Aroian R.V."/>
        </authorList>
    </citation>
    <scope>NUCLEOTIDE SEQUENCE</scope>
    <source>
        <strain evidence="2">HY135</strain>
    </source>
</reference>
<organism evidence="1 2">
    <name type="scientific">Ancylostoma ceylanicum</name>
    <dbReference type="NCBI Taxonomy" id="53326"/>
    <lineage>
        <taxon>Eukaryota</taxon>
        <taxon>Metazoa</taxon>
        <taxon>Ecdysozoa</taxon>
        <taxon>Nematoda</taxon>
        <taxon>Chromadorea</taxon>
        <taxon>Rhabditida</taxon>
        <taxon>Rhabditina</taxon>
        <taxon>Rhabditomorpha</taxon>
        <taxon>Strongyloidea</taxon>
        <taxon>Ancylostomatidae</taxon>
        <taxon>Ancylostomatinae</taxon>
        <taxon>Ancylostoma</taxon>
    </lineage>
</organism>
<evidence type="ECO:0000313" key="1">
    <source>
        <dbReference type="EMBL" id="EYC04685.1"/>
    </source>
</evidence>
<dbReference type="EMBL" id="JARK01001422">
    <property type="protein sequence ID" value="EYC04685.1"/>
    <property type="molecule type" value="Genomic_DNA"/>
</dbReference>